<gene>
    <name evidence="1" type="ORF">AMECASPLE_027907</name>
</gene>
<keyword evidence="2" id="KW-1185">Reference proteome</keyword>
<accession>A0ABV0XUC4</accession>
<sequence>PPLLNHPGGRVAGQRKALDLALPSLQEDELLRTWRTIACDHKLPRDQMMKEDYNT</sequence>
<evidence type="ECO:0000313" key="2">
    <source>
        <dbReference type="Proteomes" id="UP001469553"/>
    </source>
</evidence>
<organism evidence="1 2">
    <name type="scientific">Ameca splendens</name>
    <dbReference type="NCBI Taxonomy" id="208324"/>
    <lineage>
        <taxon>Eukaryota</taxon>
        <taxon>Metazoa</taxon>
        <taxon>Chordata</taxon>
        <taxon>Craniata</taxon>
        <taxon>Vertebrata</taxon>
        <taxon>Euteleostomi</taxon>
        <taxon>Actinopterygii</taxon>
        <taxon>Neopterygii</taxon>
        <taxon>Teleostei</taxon>
        <taxon>Neoteleostei</taxon>
        <taxon>Acanthomorphata</taxon>
        <taxon>Ovalentaria</taxon>
        <taxon>Atherinomorphae</taxon>
        <taxon>Cyprinodontiformes</taxon>
        <taxon>Goodeidae</taxon>
        <taxon>Ameca</taxon>
    </lineage>
</organism>
<dbReference type="EMBL" id="JAHRIP010012411">
    <property type="protein sequence ID" value="MEQ2285051.1"/>
    <property type="molecule type" value="Genomic_DNA"/>
</dbReference>
<evidence type="ECO:0000313" key="1">
    <source>
        <dbReference type="EMBL" id="MEQ2285051.1"/>
    </source>
</evidence>
<name>A0ABV0XUC4_9TELE</name>
<dbReference type="Proteomes" id="UP001469553">
    <property type="component" value="Unassembled WGS sequence"/>
</dbReference>
<reference evidence="1 2" key="1">
    <citation type="submission" date="2021-06" db="EMBL/GenBank/DDBJ databases">
        <authorList>
            <person name="Palmer J.M."/>
        </authorList>
    </citation>
    <scope>NUCLEOTIDE SEQUENCE [LARGE SCALE GENOMIC DNA]</scope>
    <source>
        <strain evidence="1 2">AS_MEX2019</strain>
        <tissue evidence="1">Muscle</tissue>
    </source>
</reference>
<proteinExistence type="predicted"/>
<comment type="caution">
    <text evidence="1">The sequence shown here is derived from an EMBL/GenBank/DDBJ whole genome shotgun (WGS) entry which is preliminary data.</text>
</comment>
<feature type="non-terminal residue" evidence="1">
    <location>
        <position position="1"/>
    </location>
</feature>
<protein>
    <submittedName>
        <fullName evidence="1">Uncharacterized protein</fullName>
    </submittedName>
</protein>